<comment type="caution">
    <text evidence="2">The sequence shown here is derived from an EMBL/GenBank/DDBJ whole genome shotgun (WGS) entry which is preliminary data.</text>
</comment>
<accession>A0ABP2C381</accession>
<evidence type="ECO:0000313" key="2">
    <source>
        <dbReference type="EMBL" id="CVK18465.1"/>
    </source>
</evidence>
<dbReference type="RefSeq" id="WP_075756392.1">
    <property type="nucleotide sequence ID" value="NZ_CP146991.1"/>
</dbReference>
<evidence type="ECO:0000256" key="1">
    <source>
        <dbReference type="SAM" id="MobiDB-lite"/>
    </source>
</evidence>
<evidence type="ECO:0008006" key="4">
    <source>
        <dbReference type="Google" id="ProtNLM"/>
    </source>
</evidence>
<proteinExistence type="predicted"/>
<gene>
    <name evidence="2" type="ORF">SSPH_01103</name>
</gene>
<name>A0ABP2C381_9FIRM</name>
<protein>
    <recommendedName>
        <fullName evidence="4">Tail terminator</fullName>
    </recommendedName>
</protein>
<keyword evidence="3" id="KW-1185">Reference proteome</keyword>
<sequence length="163" mass="18567">MSTPLILVDELCKLITDATAELVLEAKTGPPRPPSVVAGFLDDDEPRPGKPPDDEFARAVPFVLVRFRSGEDTQDVGTATVRLIATTYSKHGQGWRDPLNVLERIRQAIITRRPLARHFDLQLPIKWEQPDEQPWPYWIAWMTTTWAIGRPILTEMEEDAYYG</sequence>
<evidence type="ECO:0000313" key="3">
    <source>
        <dbReference type="Proteomes" id="UP000245702"/>
    </source>
</evidence>
<reference evidence="2 3" key="1">
    <citation type="submission" date="2016-01" db="EMBL/GenBank/DDBJ databases">
        <authorList>
            <person name="Brown R."/>
        </authorList>
    </citation>
    <scope>NUCLEOTIDE SEQUENCE [LARGE SCALE GENOMIC DNA]</scope>
    <source>
        <strain evidence="2">Sporomusa sphaeroides DSM 2875</strain>
    </source>
</reference>
<feature type="region of interest" description="Disordered" evidence="1">
    <location>
        <begin position="33"/>
        <end position="54"/>
    </location>
</feature>
<dbReference type="Proteomes" id="UP000245702">
    <property type="component" value="Unassembled WGS sequence"/>
</dbReference>
<dbReference type="EMBL" id="FCOW01000004">
    <property type="protein sequence ID" value="CVK18465.1"/>
    <property type="molecule type" value="Genomic_DNA"/>
</dbReference>
<organism evidence="2 3">
    <name type="scientific">Sporomusa sphaeroides DSM 2875</name>
    <dbReference type="NCBI Taxonomy" id="1337886"/>
    <lineage>
        <taxon>Bacteria</taxon>
        <taxon>Bacillati</taxon>
        <taxon>Bacillota</taxon>
        <taxon>Negativicutes</taxon>
        <taxon>Selenomonadales</taxon>
        <taxon>Sporomusaceae</taxon>
        <taxon>Sporomusa</taxon>
    </lineage>
</organism>